<dbReference type="Gene3D" id="3.30.2310.20">
    <property type="entry name" value="RelE-like"/>
    <property type="match status" value="1"/>
</dbReference>
<dbReference type="SUPFAM" id="SSF143011">
    <property type="entry name" value="RelE-like"/>
    <property type="match status" value="1"/>
</dbReference>
<gene>
    <name evidence="1" type="ORF">GCM10008096_16200</name>
</gene>
<evidence type="ECO:0008006" key="3">
    <source>
        <dbReference type="Google" id="ProtNLM"/>
    </source>
</evidence>
<reference evidence="2" key="1">
    <citation type="journal article" date="2019" name="Int. J. Syst. Evol. Microbiol.">
        <title>The Global Catalogue of Microorganisms (GCM) 10K type strain sequencing project: providing services to taxonomists for standard genome sequencing and annotation.</title>
        <authorList>
            <consortium name="The Broad Institute Genomics Platform"/>
            <consortium name="The Broad Institute Genome Sequencing Center for Infectious Disease"/>
            <person name="Wu L."/>
            <person name="Ma J."/>
        </authorList>
    </citation>
    <scope>NUCLEOTIDE SEQUENCE [LARGE SCALE GENOMIC DNA]</scope>
    <source>
        <strain evidence="2">KCTC 19466</strain>
    </source>
</reference>
<sequence>MPAMTEAECRVRLTEAAVQDLHRLHRKDPQILRTVFAKMILLERNTEAGEPLLGALVGFRKLVVGDRHWRIVWRRTTDEAHQPTLDVAEVWAAGARADSEIYEELRQRIASLRSDDDERIASLADVVEEMGRLYADIPVHPEPELRPELPDWLAQGLRANLNLTDEEIAGLGEDQAKGLLMKHWSGETTDVRHEE</sequence>
<accession>A0ABQ3GK56</accession>
<protein>
    <recommendedName>
        <fullName evidence="3">Type II toxin-antitoxin system RelE/ParE family toxin</fullName>
    </recommendedName>
</protein>
<keyword evidence="2" id="KW-1185">Reference proteome</keyword>
<evidence type="ECO:0000313" key="1">
    <source>
        <dbReference type="EMBL" id="GHD06326.1"/>
    </source>
</evidence>
<dbReference type="EMBL" id="BMXK01000006">
    <property type="protein sequence ID" value="GHD06326.1"/>
    <property type="molecule type" value="Genomic_DNA"/>
</dbReference>
<dbReference type="Proteomes" id="UP000642819">
    <property type="component" value="Unassembled WGS sequence"/>
</dbReference>
<proteinExistence type="predicted"/>
<organism evidence="1 2">
    <name type="scientific">Zhihengliuella salsuginis</name>
    <dbReference type="NCBI Taxonomy" id="578222"/>
    <lineage>
        <taxon>Bacteria</taxon>
        <taxon>Bacillati</taxon>
        <taxon>Actinomycetota</taxon>
        <taxon>Actinomycetes</taxon>
        <taxon>Micrococcales</taxon>
        <taxon>Micrococcaceae</taxon>
        <taxon>Zhihengliuella</taxon>
    </lineage>
</organism>
<comment type="caution">
    <text evidence="1">The sequence shown here is derived from an EMBL/GenBank/DDBJ whole genome shotgun (WGS) entry which is preliminary data.</text>
</comment>
<dbReference type="RefSeq" id="WP_189349644.1">
    <property type="nucleotide sequence ID" value="NZ_BMXK01000006.1"/>
</dbReference>
<name>A0ABQ3GK56_9MICC</name>
<dbReference type="InterPro" id="IPR035093">
    <property type="entry name" value="RelE/ParE_toxin_dom_sf"/>
</dbReference>
<evidence type="ECO:0000313" key="2">
    <source>
        <dbReference type="Proteomes" id="UP000642819"/>
    </source>
</evidence>